<proteinExistence type="predicted"/>
<sequence length="394" mass="46147">MDGIPRYLENRFGKKRSSFTKHAQRNTLEQRNLQQRKSRSTHCPMLNMTTKERIHLYQQKYIHIIAAETHLRTWIESSKQKEPPTPLLKPHRSKSSFLTYNRSKGKSLLLHMNQELSIISPKSSFSTFLKKAMRPSESLSSKDQHARRSNFLHQPSKSTPKNSRFFLTGSLNRLPLSKHFHHTSTAHHLMDDHIQPKKPYLKHTGYVKRKKIPQSYLDYARQNESPALSDKQSIRSQSSTVQHHPSSILLDRLQHSNTFEKIKDQHIQSNACDKSTVHVSNIANITINDRRYHISHNGSLPLSFQRCYHGVYEKTEEKAGFDQINWSMEKNKSPENTLRRKRALQNIAERYKSTFNHQPSEQRKHVAFEITPSFSTLRFSTQKIYLTKRQSMLS</sequence>
<evidence type="ECO:0000313" key="2">
    <source>
        <dbReference type="EMBL" id="EIE91496.1"/>
    </source>
</evidence>
<dbReference type="eggNOG" id="ENOG502R9S1">
    <property type="taxonomic scope" value="Eukaryota"/>
</dbReference>
<feature type="region of interest" description="Disordered" evidence="1">
    <location>
        <begin position="135"/>
        <end position="164"/>
    </location>
</feature>
<feature type="region of interest" description="Disordered" evidence="1">
    <location>
        <begin position="19"/>
        <end position="41"/>
    </location>
</feature>
<feature type="compositionally biased region" description="Polar residues" evidence="1">
    <location>
        <begin position="151"/>
        <end position="162"/>
    </location>
</feature>
<dbReference type="RefSeq" id="XP_067526892.1">
    <property type="nucleotide sequence ID" value="XM_067670791.1"/>
</dbReference>
<evidence type="ECO:0000313" key="3">
    <source>
        <dbReference type="Proteomes" id="UP000009138"/>
    </source>
</evidence>
<feature type="compositionally biased region" description="Polar residues" evidence="1">
    <location>
        <begin position="223"/>
        <end position="245"/>
    </location>
</feature>
<reference evidence="2 3" key="1">
    <citation type="journal article" date="2009" name="PLoS Genet.">
        <title>Genomic analysis of the basal lineage fungus Rhizopus oryzae reveals a whole-genome duplication.</title>
        <authorList>
            <person name="Ma L.-J."/>
            <person name="Ibrahim A.S."/>
            <person name="Skory C."/>
            <person name="Grabherr M.G."/>
            <person name="Burger G."/>
            <person name="Butler M."/>
            <person name="Elias M."/>
            <person name="Idnurm A."/>
            <person name="Lang B.F."/>
            <person name="Sone T."/>
            <person name="Abe A."/>
            <person name="Calvo S.E."/>
            <person name="Corrochano L.M."/>
            <person name="Engels R."/>
            <person name="Fu J."/>
            <person name="Hansberg W."/>
            <person name="Kim J.-M."/>
            <person name="Kodira C.D."/>
            <person name="Koehrsen M.J."/>
            <person name="Liu B."/>
            <person name="Miranda-Saavedra D."/>
            <person name="O'Leary S."/>
            <person name="Ortiz-Castellanos L."/>
            <person name="Poulter R."/>
            <person name="Rodriguez-Romero J."/>
            <person name="Ruiz-Herrera J."/>
            <person name="Shen Y.-Q."/>
            <person name="Zeng Q."/>
            <person name="Galagan J."/>
            <person name="Birren B.W."/>
            <person name="Cuomo C.A."/>
            <person name="Wickes B.L."/>
        </authorList>
    </citation>
    <scope>NUCLEOTIDE SEQUENCE [LARGE SCALE GENOMIC DNA]</scope>
    <source>
        <strain evidence="3">RA 99-880 / ATCC MYA-4621 / FGSC 9543 / NRRL 43880</strain>
    </source>
</reference>
<dbReference type="Proteomes" id="UP000009138">
    <property type="component" value="Unassembled WGS sequence"/>
</dbReference>
<organism evidence="2 3">
    <name type="scientific">Rhizopus delemar (strain RA 99-880 / ATCC MYA-4621 / FGSC 9543 / NRRL 43880)</name>
    <name type="common">Mucormycosis agent</name>
    <name type="synonym">Rhizopus arrhizus var. delemar</name>
    <dbReference type="NCBI Taxonomy" id="246409"/>
    <lineage>
        <taxon>Eukaryota</taxon>
        <taxon>Fungi</taxon>
        <taxon>Fungi incertae sedis</taxon>
        <taxon>Mucoromycota</taxon>
        <taxon>Mucoromycotina</taxon>
        <taxon>Mucoromycetes</taxon>
        <taxon>Mucorales</taxon>
        <taxon>Mucorineae</taxon>
        <taxon>Rhizopodaceae</taxon>
        <taxon>Rhizopus</taxon>
    </lineage>
</organism>
<dbReference type="EMBL" id="CH476750">
    <property type="protein sequence ID" value="EIE91496.1"/>
    <property type="molecule type" value="Genomic_DNA"/>
</dbReference>
<feature type="region of interest" description="Disordered" evidence="1">
    <location>
        <begin position="223"/>
        <end position="248"/>
    </location>
</feature>
<dbReference type="OrthoDB" id="10615069at2759"/>
<keyword evidence="3" id="KW-1185">Reference proteome</keyword>
<dbReference type="InParanoid" id="I1CSR6"/>
<protein>
    <submittedName>
        <fullName evidence="2">Uncharacterized protein</fullName>
    </submittedName>
</protein>
<accession>I1CSR6</accession>
<dbReference type="VEuPathDB" id="FungiDB:RO3G_16207"/>
<dbReference type="AlphaFoldDB" id="I1CSR6"/>
<dbReference type="OMA" id="HINHNEC"/>
<evidence type="ECO:0000256" key="1">
    <source>
        <dbReference type="SAM" id="MobiDB-lite"/>
    </source>
</evidence>
<dbReference type="GeneID" id="93623172"/>
<name>I1CSR6_RHIO9</name>
<gene>
    <name evidence="2" type="ORF">RO3G_16207</name>
</gene>